<reference evidence="1 2" key="1">
    <citation type="journal article" date="2022" name="Plant J.">
        <title>Chromosome-level genome of Camellia lanceoleosa provides a valuable resource for understanding genome evolution and self-incompatibility.</title>
        <authorList>
            <person name="Gong W."/>
            <person name="Xiao S."/>
            <person name="Wang L."/>
            <person name="Liao Z."/>
            <person name="Chang Y."/>
            <person name="Mo W."/>
            <person name="Hu G."/>
            <person name="Li W."/>
            <person name="Zhao G."/>
            <person name="Zhu H."/>
            <person name="Hu X."/>
            <person name="Ji K."/>
            <person name="Xiang X."/>
            <person name="Song Q."/>
            <person name="Yuan D."/>
            <person name="Jin S."/>
            <person name="Zhang L."/>
        </authorList>
    </citation>
    <scope>NUCLEOTIDE SEQUENCE [LARGE SCALE GENOMIC DNA]</scope>
    <source>
        <strain evidence="1">SQ_2022a</strain>
    </source>
</reference>
<keyword evidence="2" id="KW-1185">Reference proteome</keyword>
<organism evidence="1 2">
    <name type="scientific">Camellia lanceoleosa</name>
    <dbReference type="NCBI Taxonomy" id="1840588"/>
    <lineage>
        <taxon>Eukaryota</taxon>
        <taxon>Viridiplantae</taxon>
        <taxon>Streptophyta</taxon>
        <taxon>Embryophyta</taxon>
        <taxon>Tracheophyta</taxon>
        <taxon>Spermatophyta</taxon>
        <taxon>Magnoliopsida</taxon>
        <taxon>eudicotyledons</taxon>
        <taxon>Gunneridae</taxon>
        <taxon>Pentapetalae</taxon>
        <taxon>asterids</taxon>
        <taxon>Ericales</taxon>
        <taxon>Theaceae</taxon>
        <taxon>Camellia</taxon>
    </lineage>
</organism>
<evidence type="ECO:0000313" key="1">
    <source>
        <dbReference type="EMBL" id="KAI8000378.1"/>
    </source>
</evidence>
<accession>A0ACC0GGV8</accession>
<protein>
    <submittedName>
        <fullName evidence="1">Uncharacterized protein</fullName>
    </submittedName>
</protein>
<sequence length="102" mass="11441">MECRSFIVGKVPLSMHTTCYPTLCAHLTARFVSSITSVHHQNFAERVRFQANKPARFLVNPSESPVLPVEPAGHPVRSFKSGFEPPPGLQGWLDRNQVRFPV</sequence>
<dbReference type="EMBL" id="CM045765">
    <property type="protein sequence ID" value="KAI8000378.1"/>
    <property type="molecule type" value="Genomic_DNA"/>
</dbReference>
<comment type="caution">
    <text evidence="1">The sequence shown here is derived from an EMBL/GenBank/DDBJ whole genome shotgun (WGS) entry which is preliminary data.</text>
</comment>
<proteinExistence type="predicted"/>
<name>A0ACC0GGV8_9ERIC</name>
<evidence type="ECO:0000313" key="2">
    <source>
        <dbReference type="Proteomes" id="UP001060215"/>
    </source>
</evidence>
<dbReference type="Proteomes" id="UP001060215">
    <property type="component" value="Chromosome 8"/>
</dbReference>
<gene>
    <name evidence="1" type="ORF">LOK49_LG09G02133</name>
</gene>